<sequence>MSQRKKQTQKGRGFFKSDPPGNKQYKLFSQAKKSEKDFLKILKEYNSVTTKYYQKYQQHISNLIDLDSSFNGVDSFKKSFDLLFSSEDKNNIGPQSLLLNNYTDIEYFYEIDDILKYHFVQQLTYLLTKAYTDQERLLIRQITIQNVMTSPVMVIITADGRSTGMLPIPHIKYNIDYASLKAIIDQVINHMRSTLENTSMPATPLFPVADIKPATLVDLKSPEVKQDVKITSETPAPPDAKKEKKIDEVKIPENQPVLPVFKIDIPKKASPPSQKRSQQKPFDKGNDKGNDKGKSKWKK</sequence>
<organism evidence="2">
    <name type="scientific">viral metagenome</name>
    <dbReference type="NCBI Taxonomy" id="1070528"/>
    <lineage>
        <taxon>unclassified sequences</taxon>
        <taxon>metagenomes</taxon>
        <taxon>organismal metagenomes</taxon>
    </lineage>
</organism>
<dbReference type="EMBL" id="MN739745">
    <property type="protein sequence ID" value="QHT24485.1"/>
    <property type="molecule type" value="Genomic_DNA"/>
</dbReference>
<reference evidence="2" key="1">
    <citation type="journal article" date="2020" name="Nature">
        <title>Giant virus diversity and host interactions through global metagenomics.</title>
        <authorList>
            <person name="Schulz F."/>
            <person name="Roux S."/>
            <person name="Paez-Espino D."/>
            <person name="Jungbluth S."/>
            <person name="Walsh D.A."/>
            <person name="Denef V.J."/>
            <person name="McMahon K.D."/>
            <person name="Konstantinidis K.T."/>
            <person name="Eloe-Fadrosh E.A."/>
            <person name="Kyrpides N.C."/>
            <person name="Woyke T."/>
        </authorList>
    </citation>
    <scope>NUCLEOTIDE SEQUENCE</scope>
    <source>
        <strain evidence="2">GVMAG-M-3300023179-150</strain>
    </source>
</reference>
<name>A0A6C0EAS6_9ZZZZ</name>
<feature type="region of interest" description="Disordered" evidence="1">
    <location>
        <begin position="1"/>
        <end position="23"/>
    </location>
</feature>
<feature type="compositionally biased region" description="Basic and acidic residues" evidence="1">
    <location>
        <begin position="239"/>
        <end position="251"/>
    </location>
</feature>
<protein>
    <submittedName>
        <fullName evidence="2">Uncharacterized protein</fullName>
    </submittedName>
</protein>
<evidence type="ECO:0000313" key="2">
    <source>
        <dbReference type="EMBL" id="QHT24485.1"/>
    </source>
</evidence>
<evidence type="ECO:0000256" key="1">
    <source>
        <dbReference type="SAM" id="MobiDB-lite"/>
    </source>
</evidence>
<feature type="compositionally biased region" description="Polar residues" evidence="1">
    <location>
        <begin position="271"/>
        <end position="280"/>
    </location>
</feature>
<feature type="compositionally biased region" description="Basic and acidic residues" evidence="1">
    <location>
        <begin position="281"/>
        <end position="299"/>
    </location>
</feature>
<proteinExistence type="predicted"/>
<dbReference type="AlphaFoldDB" id="A0A6C0EAS6"/>
<feature type="region of interest" description="Disordered" evidence="1">
    <location>
        <begin position="228"/>
        <end position="299"/>
    </location>
</feature>
<accession>A0A6C0EAS6</accession>